<keyword evidence="2" id="KW-1185">Reference proteome</keyword>
<accession>A0A6M1TTF8</accession>
<dbReference type="AlphaFoldDB" id="A0A6M1TTF8"/>
<dbReference type="Pfam" id="PF20107">
    <property type="entry name" value="DUF6497"/>
    <property type="match status" value="1"/>
</dbReference>
<dbReference type="InterPro" id="IPR045467">
    <property type="entry name" value="DUF6497"/>
</dbReference>
<evidence type="ECO:0000313" key="2">
    <source>
        <dbReference type="Proteomes" id="UP000474758"/>
    </source>
</evidence>
<organism evidence="1 2">
    <name type="scientific">Paragemmobacter kunshanensis</name>
    <dbReference type="NCBI Taxonomy" id="2583234"/>
    <lineage>
        <taxon>Bacteria</taxon>
        <taxon>Pseudomonadati</taxon>
        <taxon>Pseudomonadota</taxon>
        <taxon>Alphaproteobacteria</taxon>
        <taxon>Rhodobacterales</taxon>
        <taxon>Paracoccaceae</taxon>
        <taxon>Paragemmobacter</taxon>
    </lineage>
</organism>
<name>A0A6M1TTF8_9RHOB</name>
<comment type="caution">
    <text evidence="1">The sequence shown here is derived from an EMBL/GenBank/DDBJ whole genome shotgun (WGS) entry which is preliminary data.</text>
</comment>
<reference evidence="1 2" key="1">
    <citation type="submission" date="2020-02" db="EMBL/GenBank/DDBJ databases">
        <title>Rhodobacter translucens sp. nov., a novel bacterium isolated from activated sludge.</title>
        <authorList>
            <person name="Liu J."/>
        </authorList>
    </citation>
    <scope>NUCLEOTIDE SEQUENCE [LARGE SCALE GENOMIC DNA]</scope>
    <source>
        <strain evidence="1 2">HX-7-19</strain>
    </source>
</reference>
<dbReference type="EMBL" id="JAALFE010000007">
    <property type="protein sequence ID" value="NGQ91057.1"/>
    <property type="molecule type" value="Genomic_DNA"/>
</dbReference>
<gene>
    <name evidence="1" type="ORF">G5V65_09115</name>
</gene>
<sequence>MAVPSGQAVSLQDVIWNVPGPEGMTLRFRFLAPGIAPGGGVDFDTASADMQHLCDSFALPRIAAQGPHPEQVIISMSDVAVAFGEAAPEATQYFEAFRIEDGACIWEIY</sequence>
<dbReference type="Proteomes" id="UP000474758">
    <property type="component" value="Unassembled WGS sequence"/>
</dbReference>
<evidence type="ECO:0000313" key="1">
    <source>
        <dbReference type="EMBL" id="NGQ91057.1"/>
    </source>
</evidence>
<proteinExistence type="predicted"/>
<protein>
    <submittedName>
        <fullName evidence="1">Acetolactate synthase</fullName>
    </submittedName>
</protein>